<gene>
    <name evidence="1" type="ORF">LTR37_009417</name>
</gene>
<organism evidence="1 2">
    <name type="scientific">Vermiconidia calcicola</name>
    <dbReference type="NCBI Taxonomy" id="1690605"/>
    <lineage>
        <taxon>Eukaryota</taxon>
        <taxon>Fungi</taxon>
        <taxon>Dikarya</taxon>
        <taxon>Ascomycota</taxon>
        <taxon>Pezizomycotina</taxon>
        <taxon>Dothideomycetes</taxon>
        <taxon>Dothideomycetidae</taxon>
        <taxon>Mycosphaerellales</taxon>
        <taxon>Extremaceae</taxon>
        <taxon>Vermiconidia</taxon>
    </lineage>
</organism>
<protein>
    <submittedName>
        <fullName evidence="1">Uncharacterized protein</fullName>
    </submittedName>
</protein>
<comment type="caution">
    <text evidence="1">The sequence shown here is derived from an EMBL/GenBank/DDBJ whole genome shotgun (WGS) entry which is preliminary data.</text>
</comment>
<proteinExistence type="predicted"/>
<reference evidence="1" key="1">
    <citation type="submission" date="2023-07" db="EMBL/GenBank/DDBJ databases">
        <title>Black Yeasts Isolated from many extreme environments.</title>
        <authorList>
            <person name="Coleine C."/>
            <person name="Stajich J.E."/>
            <person name="Selbmann L."/>
        </authorList>
    </citation>
    <scope>NUCLEOTIDE SEQUENCE</scope>
    <source>
        <strain evidence="1">CCFEE 5714</strain>
    </source>
</reference>
<sequence length="347" mass="36783">MASLLLLIAHIASLLLFRACAAQYPTRLLYQYPRVGNWIENAPVRRNGSILFTSLNSPAGLHTLDPFADYSSPVLVTNAFGGLNSTLGIVETVPDTFYVLASNFSLDLTTLGTQEGTNAVYKVDFTGTDSDGEPHVSLLTKMPQAKFLNGLTKFNDGLLLAADSDLGVLWAISTETGASAILAKDPLMAPRPQEGGGFREGVNGVHAFGRTVYFTNSQQRTFGRVALDENTEAEGPAVRIATPAAEKGVITDWDDFVVDREGSFAYIATLAGNSVQRVDLRSGEVDIIAGGLNCTAIAGPTSVALGRTARNRDILYVMTSGGLAAPVHSNGEARQVGAQIVAIDLCD</sequence>
<dbReference type="EMBL" id="JAUTXU010000073">
    <property type="protein sequence ID" value="KAK3711899.1"/>
    <property type="molecule type" value="Genomic_DNA"/>
</dbReference>
<name>A0ACC3N811_9PEZI</name>
<keyword evidence="2" id="KW-1185">Reference proteome</keyword>
<accession>A0ACC3N811</accession>
<dbReference type="Proteomes" id="UP001281147">
    <property type="component" value="Unassembled WGS sequence"/>
</dbReference>
<evidence type="ECO:0000313" key="2">
    <source>
        <dbReference type="Proteomes" id="UP001281147"/>
    </source>
</evidence>
<evidence type="ECO:0000313" key="1">
    <source>
        <dbReference type="EMBL" id="KAK3711899.1"/>
    </source>
</evidence>